<feature type="region of interest" description="Disordered" evidence="2">
    <location>
        <begin position="499"/>
        <end position="521"/>
    </location>
</feature>
<protein>
    <submittedName>
        <fullName evidence="4">Acylamino-acid-releasing enzyme</fullName>
    </submittedName>
</protein>
<dbReference type="EMBL" id="JWZX01002939">
    <property type="protein sequence ID" value="KOO25713.1"/>
    <property type="molecule type" value="Genomic_DNA"/>
</dbReference>
<comment type="caution">
    <text evidence="4">The sequence shown here is derived from an EMBL/GenBank/DDBJ whole genome shotgun (WGS) entry which is preliminary data.</text>
</comment>
<dbReference type="InterPro" id="IPR029058">
    <property type="entry name" value="AB_hydrolase_fold"/>
</dbReference>
<evidence type="ECO:0000259" key="3">
    <source>
        <dbReference type="Pfam" id="PF00326"/>
    </source>
</evidence>
<dbReference type="SUPFAM" id="SSF53474">
    <property type="entry name" value="alpha/beta-Hydrolases"/>
    <property type="match status" value="1"/>
</dbReference>
<dbReference type="SUPFAM" id="SSF82171">
    <property type="entry name" value="DPP6 N-terminal domain-like"/>
    <property type="match status" value="1"/>
</dbReference>
<organism evidence="4 5">
    <name type="scientific">Chrysochromulina tobinii</name>
    <dbReference type="NCBI Taxonomy" id="1460289"/>
    <lineage>
        <taxon>Eukaryota</taxon>
        <taxon>Haptista</taxon>
        <taxon>Haptophyta</taxon>
        <taxon>Prymnesiophyceae</taxon>
        <taxon>Prymnesiales</taxon>
        <taxon>Chrysochromulinaceae</taxon>
        <taxon>Chrysochromulina</taxon>
    </lineage>
</organism>
<dbReference type="Gene3D" id="3.40.50.1820">
    <property type="entry name" value="alpha/beta hydrolase"/>
    <property type="match status" value="1"/>
</dbReference>
<dbReference type="GO" id="GO:0006508">
    <property type="term" value="P:proteolysis"/>
    <property type="evidence" value="ECO:0007669"/>
    <property type="project" value="InterPro"/>
</dbReference>
<feature type="region of interest" description="Disordered" evidence="2">
    <location>
        <begin position="404"/>
        <end position="427"/>
    </location>
</feature>
<dbReference type="PANTHER" id="PTHR42776">
    <property type="entry name" value="SERINE PEPTIDASE S9 FAMILY MEMBER"/>
    <property type="match status" value="1"/>
</dbReference>
<dbReference type="OrthoDB" id="416344at2759"/>
<proteinExistence type="predicted"/>
<evidence type="ECO:0000313" key="5">
    <source>
        <dbReference type="Proteomes" id="UP000037460"/>
    </source>
</evidence>
<name>A0A0M0JHJ3_9EUKA</name>
<keyword evidence="5" id="KW-1185">Reference proteome</keyword>
<dbReference type="InterPro" id="IPR001375">
    <property type="entry name" value="Peptidase_S9_cat"/>
</dbReference>
<feature type="compositionally biased region" description="Gly residues" evidence="2">
    <location>
        <begin position="502"/>
        <end position="513"/>
    </location>
</feature>
<evidence type="ECO:0000256" key="2">
    <source>
        <dbReference type="SAM" id="MobiDB-lite"/>
    </source>
</evidence>
<accession>A0A0M0JHJ3</accession>
<gene>
    <name evidence="4" type="ORF">Ctob_003667</name>
</gene>
<dbReference type="PANTHER" id="PTHR42776:SF4">
    <property type="entry name" value="ACYLAMINO-ACID-RELEASING ENZYME"/>
    <property type="match status" value="1"/>
</dbReference>
<feature type="compositionally biased region" description="Polar residues" evidence="2">
    <location>
        <begin position="411"/>
        <end position="421"/>
    </location>
</feature>
<evidence type="ECO:0000256" key="1">
    <source>
        <dbReference type="ARBA" id="ARBA00022801"/>
    </source>
</evidence>
<dbReference type="Proteomes" id="UP000037460">
    <property type="component" value="Unassembled WGS sequence"/>
</dbReference>
<dbReference type="Pfam" id="PF00326">
    <property type="entry name" value="Peptidase_S9"/>
    <property type="match status" value="1"/>
</dbReference>
<sequence>MRSLVTAASAATALSLITARASENKAALPTLHEALITSPTGRRFATASPLSGTSWALSFSAQDLRVDDAPSTHSHLINIDETDGTASLVATFAVDSSTTTSSPRHGLEFRQVAVDGSKKLAVEVWLSSGGRLARRVVDGVGPKVLPPGVFGKPQFSSSGSRIAWTAERLPAGTDAVGYWPKAGGAASMSSEPRVLDGKFALSDARTTGEALLVHSSVLVVWDWRTDELAVITPESVLPAGSLPREGVAIAAHPIFDGSDSGLIFGCHLLPPWRPGLSACLNRPTKLFHLPDGRTLAFAARADRFAGHATTVDLRLMAWPPASLETTDDQATLATLSPDTKVLLHAEAEVDVAAVGAGEAFGGWSGFHDELASLTWQNSVSPLFQLFATLAGARKAVYELRVAPKAPKAHESTSTGNATANLEANDAAPMPTPVRPPGWDGGSVELLGVSGQTALFQCSSLRSPPSVWARRQTAKGYDWTLVVDTFAQLKEAGYWPDVATSGGSTGAGNEGTPGSGSAPVQPRMGSGKLWTLADEALSELRRARLERVRLSAEEGGAEALVIIPSAATRASTDEATGGRCPWVLRPHGGPHAACMDLFNVEISLLLASGVAVILPNYRGSLGYGAAFAQALIGHVGEMDVTDCAALTRAALQQFSAELDPDRGAVYGGSHGGFLTAWLLGSAAHSELYACGVLWNPVVDLAGCSLALSSFGRMYGATDIPEWVVAEGLGMTEDVRWPLVPEQVAELHRRSPISVVDHVHVPALMILGAADQRVPPSQGRQWVAALQQLGKCPEVRAVSFPGEGHAIASSGANAHAQQTAVAWLIQQLRRRPSATSSS</sequence>
<reference evidence="5" key="1">
    <citation type="journal article" date="2015" name="PLoS Genet.">
        <title>Genome Sequence and Transcriptome Analyses of Chrysochromulina tobin: Metabolic Tools for Enhanced Algal Fitness in the Prominent Order Prymnesiales (Haptophyceae).</title>
        <authorList>
            <person name="Hovde B.T."/>
            <person name="Deodato C.R."/>
            <person name="Hunsperger H.M."/>
            <person name="Ryken S.A."/>
            <person name="Yost W."/>
            <person name="Jha R.K."/>
            <person name="Patterson J."/>
            <person name="Monnat R.J. Jr."/>
            <person name="Barlow S.B."/>
            <person name="Starkenburg S.R."/>
            <person name="Cattolico R.A."/>
        </authorList>
    </citation>
    <scope>NUCLEOTIDE SEQUENCE</scope>
    <source>
        <strain evidence="5">CCMP291</strain>
    </source>
</reference>
<evidence type="ECO:0000313" key="4">
    <source>
        <dbReference type="EMBL" id="KOO25713.1"/>
    </source>
</evidence>
<dbReference type="AlphaFoldDB" id="A0A0M0JHJ3"/>
<feature type="domain" description="Peptidase S9 prolyl oligopeptidase catalytic" evidence="3">
    <location>
        <begin position="597"/>
        <end position="827"/>
    </location>
</feature>
<dbReference type="GO" id="GO:0004252">
    <property type="term" value="F:serine-type endopeptidase activity"/>
    <property type="evidence" value="ECO:0007669"/>
    <property type="project" value="TreeGrafter"/>
</dbReference>
<keyword evidence="1" id="KW-0378">Hydrolase</keyword>